<name>A0ABV6CCC5_9GAMM</name>
<evidence type="ECO:0000256" key="7">
    <source>
        <dbReference type="ARBA" id="ARBA00022833"/>
    </source>
</evidence>
<accession>A0ABV6CCC5</accession>
<feature type="transmembrane region" description="Helical" evidence="14">
    <location>
        <begin position="57"/>
        <end position="74"/>
    </location>
</feature>
<evidence type="ECO:0000256" key="6">
    <source>
        <dbReference type="ARBA" id="ARBA00022692"/>
    </source>
</evidence>
<dbReference type="SUPFAM" id="SSF81345">
    <property type="entry name" value="ABC transporter involved in vitamin B12 uptake, BtuC"/>
    <property type="match status" value="1"/>
</dbReference>
<dbReference type="RefSeq" id="WP_385875981.1">
    <property type="nucleotide sequence ID" value="NZ_JBHLXE010000024.1"/>
</dbReference>
<organism evidence="15 16">
    <name type="scientific">Thorsellia kenyensis</name>
    <dbReference type="NCBI Taxonomy" id="1549888"/>
    <lineage>
        <taxon>Bacteria</taxon>
        <taxon>Pseudomonadati</taxon>
        <taxon>Pseudomonadota</taxon>
        <taxon>Gammaproteobacteria</taxon>
        <taxon>Enterobacterales</taxon>
        <taxon>Thorselliaceae</taxon>
        <taxon>Thorsellia</taxon>
    </lineage>
</organism>
<evidence type="ECO:0000256" key="14">
    <source>
        <dbReference type="SAM" id="Phobius"/>
    </source>
</evidence>
<evidence type="ECO:0000256" key="13">
    <source>
        <dbReference type="RuleBase" id="RU003943"/>
    </source>
</evidence>
<evidence type="ECO:0000313" key="15">
    <source>
        <dbReference type="EMBL" id="MFC0178918.1"/>
    </source>
</evidence>
<reference evidence="15 16" key="1">
    <citation type="submission" date="2024-09" db="EMBL/GenBank/DDBJ databases">
        <authorList>
            <person name="Sun Q."/>
            <person name="Mori K."/>
        </authorList>
    </citation>
    <scope>NUCLEOTIDE SEQUENCE [LARGE SCALE GENOMIC DNA]</scope>
    <source>
        <strain evidence="15 16">CCM 8545</strain>
    </source>
</reference>
<comment type="caution">
    <text evidence="15">The sequence shown here is derived from an EMBL/GenBank/DDBJ whole genome shotgun (WGS) entry which is preliminary data.</text>
</comment>
<keyword evidence="7" id="KW-0862">Zinc</keyword>
<evidence type="ECO:0000256" key="1">
    <source>
        <dbReference type="ARBA" id="ARBA00002313"/>
    </source>
</evidence>
<gene>
    <name evidence="15" type="primary">znuB</name>
    <name evidence="15" type="ORF">ACFFIT_02220</name>
</gene>
<keyword evidence="16" id="KW-1185">Reference proteome</keyword>
<evidence type="ECO:0000256" key="3">
    <source>
        <dbReference type="ARBA" id="ARBA00008034"/>
    </source>
</evidence>
<evidence type="ECO:0000313" key="16">
    <source>
        <dbReference type="Proteomes" id="UP001589758"/>
    </source>
</evidence>
<sequence>MLEILLPAWITGCILSFLTGPLGCFVVWRKMAYFGDTLAHASLLGVAFGLFLEINPFYAVLGSTLFIAILLYRLQISPLLSIDTLLGIFAHSALSLGLVIVSLMPNVRIDLMNYLFGDLLAVVWDDLPIVMIGVSLGCLLLFTQWKTLIAATIDNDIAHVEGYKTGRAKLLLILLTAVVIGLAMKFVGALLITSLLIIPASTARLLAKNPTQMAFFSIGFSMLSITLGLFLSAMKDTPAGPSVVVSSAFLFSIGLFIQNFLKKS</sequence>
<protein>
    <recommendedName>
        <fullName evidence="12">High-affinity zinc uptake system membrane protein ZnuB</fullName>
    </recommendedName>
</protein>
<dbReference type="InterPro" id="IPR037294">
    <property type="entry name" value="ABC_BtuC-like"/>
</dbReference>
<dbReference type="PANTHER" id="PTHR30477:SF23">
    <property type="entry name" value="HIGH-AFFINITY ZINC UPTAKE SYSTEM MEMBRANE PROTEIN ZNUB"/>
    <property type="match status" value="1"/>
</dbReference>
<feature type="transmembrane region" description="Helical" evidence="14">
    <location>
        <begin position="213"/>
        <end position="231"/>
    </location>
</feature>
<keyword evidence="10" id="KW-0406">Ion transport</keyword>
<keyword evidence="5" id="KW-1003">Cell membrane</keyword>
<dbReference type="InterPro" id="IPR001626">
    <property type="entry name" value="ABC_TroCD"/>
</dbReference>
<keyword evidence="11 14" id="KW-0472">Membrane</keyword>
<comment type="similarity">
    <text evidence="3 13">Belongs to the ABC-3 integral membrane protein family.</text>
</comment>
<keyword evidence="4 13" id="KW-0813">Transport</keyword>
<evidence type="ECO:0000256" key="5">
    <source>
        <dbReference type="ARBA" id="ARBA00022475"/>
    </source>
</evidence>
<dbReference type="NCBIfam" id="NF007089">
    <property type="entry name" value="PRK09543.1"/>
    <property type="match status" value="1"/>
</dbReference>
<comment type="subcellular location">
    <subcellularLocation>
        <location evidence="2 13">Cell membrane</location>
        <topology evidence="2 13">Multi-pass membrane protein</topology>
    </subcellularLocation>
</comment>
<keyword evidence="9 14" id="KW-1133">Transmembrane helix</keyword>
<dbReference type="EMBL" id="JBHLXE010000024">
    <property type="protein sequence ID" value="MFC0178918.1"/>
    <property type="molecule type" value="Genomic_DNA"/>
</dbReference>
<evidence type="ECO:0000256" key="2">
    <source>
        <dbReference type="ARBA" id="ARBA00004651"/>
    </source>
</evidence>
<evidence type="ECO:0000256" key="10">
    <source>
        <dbReference type="ARBA" id="ARBA00023065"/>
    </source>
</evidence>
<dbReference type="Pfam" id="PF00950">
    <property type="entry name" value="ABC-3"/>
    <property type="match status" value="1"/>
</dbReference>
<feature type="transmembrane region" description="Helical" evidence="14">
    <location>
        <begin position="170"/>
        <end position="198"/>
    </location>
</feature>
<comment type="function">
    <text evidence="1">Involved in the high-affinity zinc uptake transport system.</text>
</comment>
<proteinExistence type="inferred from homology"/>
<feature type="transmembrane region" description="Helical" evidence="14">
    <location>
        <begin position="127"/>
        <end position="149"/>
    </location>
</feature>
<feature type="transmembrane region" description="Helical" evidence="14">
    <location>
        <begin position="6"/>
        <end position="28"/>
    </location>
</feature>
<dbReference type="PANTHER" id="PTHR30477">
    <property type="entry name" value="ABC-TRANSPORTER METAL-BINDING PROTEIN"/>
    <property type="match status" value="1"/>
</dbReference>
<dbReference type="Proteomes" id="UP001589758">
    <property type="component" value="Unassembled WGS sequence"/>
</dbReference>
<evidence type="ECO:0000256" key="8">
    <source>
        <dbReference type="ARBA" id="ARBA00022906"/>
    </source>
</evidence>
<evidence type="ECO:0000256" key="11">
    <source>
        <dbReference type="ARBA" id="ARBA00023136"/>
    </source>
</evidence>
<evidence type="ECO:0000256" key="12">
    <source>
        <dbReference type="ARBA" id="ARBA00040080"/>
    </source>
</evidence>
<feature type="transmembrane region" description="Helical" evidence="14">
    <location>
        <begin position="243"/>
        <end position="261"/>
    </location>
</feature>
<feature type="transmembrane region" description="Helical" evidence="14">
    <location>
        <begin position="86"/>
        <end position="107"/>
    </location>
</feature>
<evidence type="ECO:0000256" key="4">
    <source>
        <dbReference type="ARBA" id="ARBA00022448"/>
    </source>
</evidence>
<dbReference type="CDD" id="cd06550">
    <property type="entry name" value="TM_ABC_iron-siderophores_like"/>
    <property type="match status" value="1"/>
</dbReference>
<dbReference type="Gene3D" id="1.10.3470.10">
    <property type="entry name" value="ABC transporter involved in vitamin B12 uptake, BtuC"/>
    <property type="match status" value="1"/>
</dbReference>
<keyword evidence="8" id="KW-0864">Zinc transport</keyword>
<keyword evidence="6 13" id="KW-0812">Transmembrane</keyword>
<evidence type="ECO:0000256" key="9">
    <source>
        <dbReference type="ARBA" id="ARBA00022989"/>
    </source>
</evidence>